<evidence type="ECO:0000256" key="1">
    <source>
        <dbReference type="SAM" id="MobiDB-lite"/>
    </source>
</evidence>
<protein>
    <submittedName>
        <fullName evidence="2">Uncharacterized protein</fullName>
    </submittedName>
</protein>
<reference evidence="2 3" key="1">
    <citation type="journal article" date="2019" name="Fungal Biol. Biotechnol.">
        <title>Draft genome sequence of fastidious pathogen Ceratobasidium theobromae, which causes vascular-streak dieback in Theobroma cacao.</title>
        <authorList>
            <person name="Ali S.S."/>
            <person name="Asman A."/>
            <person name="Shao J."/>
            <person name="Firmansyah A.P."/>
            <person name="Susilo A.W."/>
            <person name="Rosmana A."/>
            <person name="McMahon P."/>
            <person name="Junaid M."/>
            <person name="Guest D."/>
            <person name="Kheng T.Y."/>
            <person name="Meinhardt L.W."/>
            <person name="Bailey B.A."/>
        </authorList>
    </citation>
    <scope>NUCLEOTIDE SEQUENCE [LARGE SCALE GENOMIC DNA]</scope>
    <source>
        <strain evidence="2 3">CT2</strain>
    </source>
</reference>
<evidence type="ECO:0000313" key="3">
    <source>
        <dbReference type="Proteomes" id="UP000383932"/>
    </source>
</evidence>
<proteinExistence type="predicted"/>
<sequence>MESEPTPKQHCHWYQDFVQTLKKAFRPCHSGSVSPPRAPSPPQTLSSQDSRPGTLPSALPPSVRAESPCIPSSPARASSSQGPDRPDPPSTRAPSLRSRPPSPERPPSLGLPNPEPPSPESHSPEPPNPEPLGPDRPLEAPQPEGYR</sequence>
<evidence type="ECO:0000313" key="2">
    <source>
        <dbReference type="EMBL" id="KAB5590221.1"/>
    </source>
</evidence>
<comment type="caution">
    <text evidence="2">The sequence shown here is derived from an EMBL/GenBank/DDBJ whole genome shotgun (WGS) entry which is preliminary data.</text>
</comment>
<accession>A0A5N5QFH9</accession>
<keyword evidence="3" id="KW-1185">Reference proteome</keyword>
<gene>
    <name evidence="2" type="ORF">CTheo_6347</name>
</gene>
<dbReference type="AlphaFoldDB" id="A0A5N5QFH9"/>
<dbReference type="Proteomes" id="UP000383932">
    <property type="component" value="Unassembled WGS sequence"/>
</dbReference>
<name>A0A5N5QFH9_9AGAM</name>
<dbReference type="EMBL" id="SSOP01000187">
    <property type="protein sequence ID" value="KAB5590221.1"/>
    <property type="molecule type" value="Genomic_DNA"/>
</dbReference>
<organism evidence="2 3">
    <name type="scientific">Ceratobasidium theobromae</name>
    <dbReference type="NCBI Taxonomy" id="1582974"/>
    <lineage>
        <taxon>Eukaryota</taxon>
        <taxon>Fungi</taxon>
        <taxon>Dikarya</taxon>
        <taxon>Basidiomycota</taxon>
        <taxon>Agaricomycotina</taxon>
        <taxon>Agaricomycetes</taxon>
        <taxon>Cantharellales</taxon>
        <taxon>Ceratobasidiaceae</taxon>
        <taxon>Ceratobasidium</taxon>
    </lineage>
</organism>
<feature type="compositionally biased region" description="Pro residues" evidence="1">
    <location>
        <begin position="113"/>
        <end position="134"/>
    </location>
</feature>
<feature type="compositionally biased region" description="Low complexity" evidence="1">
    <location>
        <begin position="90"/>
        <end position="99"/>
    </location>
</feature>
<feature type="region of interest" description="Disordered" evidence="1">
    <location>
        <begin position="27"/>
        <end position="147"/>
    </location>
</feature>